<proteinExistence type="predicted"/>
<dbReference type="PANTHER" id="PTHR33375">
    <property type="entry name" value="CHROMOSOME-PARTITIONING PROTEIN PARB-RELATED"/>
    <property type="match status" value="1"/>
</dbReference>
<dbReference type="Gene3D" id="3.90.1530.10">
    <property type="entry name" value="Conserved hypothetical protein from pyrococcus furiosus pfu- 392566-001, ParB domain"/>
    <property type="match status" value="1"/>
</dbReference>
<dbReference type="GO" id="GO:0045881">
    <property type="term" value="P:positive regulation of sporulation resulting in formation of a cellular spore"/>
    <property type="evidence" value="ECO:0007669"/>
    <property type="project" value="TreeGrafter"/>
</dbReference>
<dbReference type="GO" id="GO:0007059">
    <property type="term" value="P:chromosome segregation"/>
    <property type="evidence" value="ECO:0007669"/>
    <property type="project" value="TreeGrafter"/>
</dbReference>
<dbReference type="EMBL" id="LR798268">
    <property type="protein sequence ID" value="CAB5218976.1"/>
    <property type="molecule type" value="Genomic_DNA"/>
</dbReference>
<gene>
    <name evidence="4" type="ORF">UFOVP220_20</name>
    <name evidence="2" type="ORF">UFOVP26_68</name>
    <name evidence="3" type="ORF">UFOVP44_29</name>
</gene>
<reference evidence="4" key="1">
    <citation type="submission" date="2020-05" db="EMBL/GenBank/DDBJ databases">
        <authorList>
            <person name="Chiriac C."/>
            <person name="Salcher M."/>
            <person name="Ghai R."/>
            <person name="Kavagutti S V."/>
        </authorList>
    </citation>
    <scope>NUCLEOTIDE SEQUENCE</scope>
</reference>
<dbReference type="EMBL" id="LR796176">
    <property type="protein sequence ID" value="CAB4123659.1"/>
    <property type="molecule type" value="Genomic_DNA"/>
</dbReference>
<dbReference type="PANTHER" id="PTHR33375:SF1">
    <property type="entry name" value="CHROMOSOME-PARTITIONING PROTEIN PARB-RELATED"/>
    <property type="match status" value="1"/>
</dbReference>
<dbReference type="InterPro" id="IPR036086">
    <property type="entry name" value="ParB/Sulfiredoxin_sf"/>
</dbReference>
<feature type="domain" description="ParB-like N-terminal" evidence="1">
    <location>
        <begin position="10"/>
        <end position="96"/>
    </location>
</feature>
<dbReference type="Pfam" id="PF02195">
    <property type="entry name" value="ParB_N"/>
    <property type="match status" value="1"/>
</dbReference>
<evidence type="ECO:0000313" key="4">
    <source>
        <dbReference type="EMBL" id="CAB5218976.1"/>
    </source>
</evidence>
<evidence type="ECO:0000313" key="3">
    <source>
        <dbReference type="EMBL" id="CAB4123659.1"/>
    </source>
</evidence>
<sequence>MAKEPIIKVLDWKIDDVKPYELNAKNHDNAQVEKIAKSIKEFGFDQPIVVDADGVVIKGHGRRLAAIKLGLATVPVVVRADLSPEAVRAARLADNRVAISDIDTEKLQEELASLEYDLKGIFDSKELDFMDADLGEIDLDGFVDDLDSELEKHTETSRETAEAVDDKEIPLYKVLGFKTVPGASQRTLTRFMAEVESSTGKKGAEALVSFAESLSASW</sequence>
<dbReference type="InterPro" id="IPR050336">
    <property type="entry name" value="Chromosome_partition/occlusion"/>
</dbReference>
<evidence type="ECO:0000313" key="2">
    <source>
        <dbReference type="EMBL" id="CAB4122061.1"/>
    </source>
</evidence>
<dbReference type="CDD" id="cd16403">
    <property type="entry name" value="ParB_N_like_MT"/>
    <property type="match status" value="1"/>
</dbReference>
<dbReference type="InterPro" id="IPR003115">
    <property type="entry name" value="ParB_N"/>
</dbReference>
<organism evidence="4">
    <name type="scientific">uncultured Caudovirales phage</name>
    <dbReference type="NCBI Taxonomy" id="2100421"/>
    <lineage>
        <taxon>Viruses</taxon>
        <taxon>Duplodnaviria</taxon>
        <taxon>Heunggongvirae</taxon>
        <taxon>Uroviricota</taxon>
        <taxon>Caudoviricetes</taxon>
        <taxon>Peduoviridae</taxon>
        <taxon>Maltschvirus</taxon>
        <taxon>Maltschvirus maltsch</taxon>
    </lineage>
</organism>
<dbReference type="EMBL" id="LR796152">
    <property type="protein sequence ID" value="CAB4122061.1"/>
    <property type="molecule type" value="Genomic_DNA"/>
</dbReference>
<protein>
    <submittedName>
        <fullName evidence="4">ParB/Sulfiredoxin</fullName>
    </submittedName>
</protein>
<evidence type="ECO:0000259" key="1">
    <source>
        <dbReference type="SMART" id="SM00470"/>
    </source>
</evidence>
<name>A0A6J7WMA9_9CAUD</name>
<dbReference type="SUPFAM" id="SSF110849">
    <property type="entry name" value="ParB/Sulfiredoxin"/>
    <property type="match status" value="1"/>
</dbReference>
<accession>A0A6J7WMA9</accession>
<dbReference type="SMART" id="SM00470">
    <property type="entry name" value="ParB"/>
    <property type="match status" value="1"/>
</dbReference>